<proteinExistence type="predicted"/>
<evidence type="ECO:0000313" key="3">
    <source>
        <dbReference type="Proteomes" id="UP001302249"/>
    </source>
</evidence>
<dbReference type="Proteomes" id="UP001302249">
    <property type="component" value="Chromosome"/>
</dbReference>
<protein>
    <submittedName>
        <fullName evidence="2">Glycosyltransferase family A protein</fullName>
        <ecNumber evidence="2">2.4.-.-</ecNumber>
    </submittedName>
</protein>
<dbReference type="CDD" id="cd00761">
    <property type="entry name" value="Glyco_tranf_GTA_type"/>
    <property type="match status" value="1"/>
</dbReference>
<evidence type="ECO:0000313" key="2">
    <source>
        <dbReference type="EMBL" id="WNO54515.1"/>
    </source>
</evidence>
<dbReference type="Gene3D" id="3.90.550.10">
    <property type="entry name" value="Spore Coat Polysaccharide Biosynthesis Protein SpsA, Chain A"/>
    <property type="match status" value="1"/>
</dbReference>
<dbReference type="Pfam" id="PF00535">
    <property type="entry name" value="Glycos_transf_2"/>
    <property type="match status" value="1"/>
</dbReference>
<dbReference type="GO" id="GO:0016757">
    <property type="term" value="F:glycosyltransferase activity"/>
    <property type="evidence" value="ECO:0007669"/>
    <property type="project" value="UniProtKB-KW"/>
</dbReference>
<accession>A0ABZ0BAR9</accession>
<dbReference type="InterPro" id="IPR001173">
    <property type="entry name" value="Glyco_trans_2-like"/>
</dbReference>
<keyword evidence="2" id="KW-0328">Glycosyltransferase</keyword>
<sequence length="312" mass="34040">MKEPAFSVVVPLYNKGPHVLATLTSILAQSCPPAEVIVVDDGSTDGGDERVAAIDHPAVRLLRRSPPGPGGYAARNLAIEAATSDWIAFCDADDLWAPDHLKSIQATIGAFDGRIGCVFARTEIVEAQGRRPYRMDETLIPARTPLTRSDIVRAWIRTERCPLWTGATAMRRDLAIEAGLFPAGRARRGGDKDLWLRAVWRTRSAYTGRTTAEFHQNTVNRVTTSTAHVALPVILETIGGLMADANADERALLRRLGNLELLLYARHAAGKGQVVGGDFLRRLHYPEGVPVAARIAAFKVLAPAMRAIRRSR</sequence>
<dbReference type="PANTHER" id="PTHR43685">
    <property type="entry name" value="GLYCOSYLTRANSFERASE"/>
    <property type="match status" value="1"/>
</dbReference>
<dbReference type="PANTHER" id="PTHR43685:SF2">
    <property type="entry name" value="GLYCOSYLTRANSFERASE 2-LIKE DOMAIN-CONTAINING PROTEIN"/>
    <property type="match status" value="1"/>
</dbReference>
<dbReference type="InterPro" id="IPR050834">
    <property type="entry name" value="Glycosyltransf_2"/>
</dbReference>
<dbReference type="RefSeq" id="WP_313917092.1">
    <property type="nucleotide sequence ID" value="NZ_CP135076.1"/>
</dbReference>
<evidence type="ECO:0000259" key="1">
    <source>
        <dbReference type="Pfam" id="PF00535"/>
    </source>
</evidence>
<dbReference type="PROSITE" id="PS51257">
    <property type="entry name" value="PROKAR_LIPOPROTEIN"/>
    <property type="match status" value="1"/>
</dbReference>
<gene>
    <name evidence="2" type="ORF">RPR59_04470</name>
</gene>
<dbReference type="SUPFAM" id="SSF53448">
    <property type="entry name" value="Nucleotide-diphospho-sugar transferases"/>
    <property type="match status" value="1"/>
</dbReference>
<feature type="domain" description="Glycosyltransferase 2-like" evidence="1">
    <location>
        <begin position="7"/>
        <end position="146"/>
    </location>
</feature>
<dbReference type="EMBL" id="CP135076">
    <property type="protein sequence ID" value="WNO54515.1"/>
    <property type="molecule type" value="Genomic_DNA"/>
</dbReference>
<reference evidence="2 3" key="1">
    <citation type="submission" date="2023-09" db="EMBL/GenBank/DDBJ databases">
        <authorList>
            <person name="Rey-Velasco X."/>
        </authorList>
    </citation>
    <scope>NUCLEOTIDE SEQUENCE [LARGE SCALE GENOMIC DNA]</scope>
    <source>
        <strain evidence="2 3">W311</strain>
    </source>
</reference>
<keyword evidence="2" id="KW-0808">Transferase</keyword>
<dbReference type="InterPro" id="IPR029044">
    <property type="entry name" value="Nucleotide-diphossugar_trans"/>
</dbReference>
<organism evidence="2 3">
    <name type="scientific">Stakelama saccharophila</name>
    <dbReference type="NCBI Taxonomy" id="3075605"/>
    <lineage>
        <taxon>Bacteria</taxon>
        <taxon>Pseudomonadati</taxon>
        <taxon>Pseudomonadota</taxon>
        <taxon>Alphaproteobacteria</taxon>
        <taxon>Sphingomonadales</taxon>
        <taxon>Sphingomonadaceae</taxon>
        <taxon>Stakelama</taxon>
    </lineage>
</organism>
<dbReference type="EC" id="2.4.-.-" evidence="2"/>
<name>A0ABZ0BAR9_9SPHN</name>
<keyword evidence="3" id="KW-1185">Reference proteome</keyword>